<name>A0A7W7I8C1_9ACTN</name>
<keyword evidence="2" id="KW-0223">Dioxygenase</keyword>
<dbReference type="Gene3D" id="1.20.58.480">
    <property type="match status" value="1"/>
</dbReference>
<proteinExistence type="predicted"/>
<dbReference type="GO" id="GO:0046872">
    <property type="term" value="F:metal ion binding"/>
    <property type="evidence" value="ECO:0007669"/>
    <property type="project" value="InterPro"/>
</dbReference>
<dbReference type="GO" id="GO:0020037">
    <property type="term" value="F:heme binding"/>
    <property type="evidence" value="ECO:0007669"/>
    <property type="project" value="InterPro"/>
</dbReference>
<dbReference type="EMBL" id="JACHMV010000001">
    <property type="protein sequence ID" value="MBB4772392.1"/>
    <property type="molecule type" value="Genomic_DNA"/>
</dbReference>
<comment type="caution">
    <text evidence="2">The sequence shown here is derived from an EMBL/GenBank/DDBJ whole genome shotgun (WGS) entry which is preliminary data.</text>
</comment>
<gene>
    <name evidence="2" type="ORF">F4557_000810</name>
</gene>
<evidence type="ECO:0000313" key="3">
    <source>
        <dbReference type="Proteomes" id="UP000549343"/>
    </source>
</evidence>
<dbReference type="InterPro" id="IPR037217">
    <property type="entry name" value="Trp/Indoleamine_2_3_dOase-like"/>
</dbReference>
<dbReference type="AlphaFoldDB" id="A0A7W7I8C1"/>
<dbReference type="SUPFAM" id="SSF140959">
    <property type="entry name" value="Indolic compounds 2,3-dioxygenase-like"/>
    <property type="match status" value="1"/>
</dbReference>
<dbReference type="RefSeq" id="WP_184879800.1">
    <property type="nucleotide sequence ID" value="NZ_BAAAHD010000002.1"/>
</dbReference>
<dbReference type="SMR" id="A0A7W7I8C1"/>
<evidence type="ECO:0000256" key="1">
    <source>
        <dbReference type="SAM" id="MobiDB-lite"/>
    </source>
</evidence>
<organism evidence="2 3">
    <name type="scientific">Actinomadura livida</name>
    <dbReference type="NCBI Taxonomy" id="79909"/>
    <lineage>
        <taxon>Bacteria</taxon>
        <taxon>Bacillati</taxon>
        <taxon>Actinomycetota</taxon>
        <taxon>Actinomycetes</taxon>
        <taxon>Streptosporangiales</taxon>
        <taxon>Thermomonosporaceae</taxon>
        <taxon>Actinomadura</taxon>
    </lineage>
</organism>
<reference evidence="2 3" key="1">
    <citation type="submission" date="2020-08" db="EMBL/GenBank/DDBJ databases">
        <title>Sequencing the genomes of 1000 actinobacteria strains.</title>
        <authorList>
            <person name="Klenk H.-P."/>
        </authorList>
    </citation>
    <scope>NUCLEOTIDE SEQUENCE [LARGE SCALE GENOMIC DNA]</scope>
    <source>
        <strain evidence="2 3">DSM 44772</strain>
    </source>
</reference>
<dbReference type="GO" id="GO:0051213">
    <property type="term" value="F:dioxygenase activity"/>
    <property type="evidence" value="ECO:0007669"/>
    <property type="project" value="UniProtKB-KW"/>
</dbReference>
<dbReference type="Proteomes" id="UP000549343">
    <property type="component" value="Unassembled WGS sequence"/>
</dbReference>
<keyword evidence="2" id="KW-0560">Oxidoreductase</keyword>
<dbReference type="GO" id="GO:0019441">
    <property type="term" value="P:L-tryptophan catabolic process to kynurenine"/>
    <property type="evidence" value="ECO:0007669"/>
    <property type="project" value="InterPro"/>
</dbReference>
<sequence>MGAREQLPSDRDGTGRLAIARSLARTAPQWPPHVGVGGRSVHSTRTDVPDRTARGVLDRVARWLGPPGDPAARGRAEAFPYREVVERYRHHGRTYADPALVEALREVHARLPAPRTLPERLLADWLPSTFDQDDGDYDSYVNMPVLERLADEYPGADADTVHDAELVALLSDLLIVEGEALAADPGAHPQRVRTHATLQALARAAELAPLAAGAVGVALDSRGGRRIGRDDTALAGWARLRGQDVLDRVPAPVRRTVESAMLPTTPLHDEIMFIRSVQIFEIVYRQMFRCLERAVAALLDGDPVAAAGELDDAGRRVAATPVLFRVLTTMSRPAFAHIRAHTDGRSAVQSRAYRQVERLSAVRPPAATDARTAPVVITGPTLQEAFDARLADLGPDAMRPVAEAMLRLDRGWRAMKRTHWGITRKIIGSVPGTGGTSGADYLKGTAEIPLFPGLHDAAWERAAG</sequence>
<accession>A0A7W7I8C1</accession>
<protein>
    <submittedName>
        <fullName evidence="2">Tryptophan 2,3-dioxygenase</fullName>
    </submittedName>
</protein>
<feature type="region of interest" description="Disordered" evidence="1">
    <location>
        <begin position="28"/>
        <end position="51"/>
    </location>
</feature>
<evidence type="ECO:0000313" key="2">
    <source>
        <dbReference type="EMBL" id="MBB4772392.1"/>
    </source>
</evidence>